<dbReference type="RefSeq" id="WP_151874837.1">
    <property type="nucleotide sequence ID" value="NZ_WCUA01000206.1"/>
</dbReference>
<reference evidence="1 2" key="1">
    <citation type="journal article" date="2019" name="Nat. Med.">
        <title>A library of human gut bacterial isolates paired with longitudinal multiomics data enables mechanistic microbiome research.</title>
        <authorList>
            <person name="Poyet M."/>
            <person name="Groussin M."/>
            <person name="Gibbons S.M."/>
            <person name="Avila-Pacheco J."/>
            <person name="Jiang X."/>
            <person name="Kearney S.M."/>
            <person name="Perrotta A.R."/>
            <person name="Berdy B."/>
            <person name="Zhao S."/>
            <person name="Lieberman T.D."/>
            <person name="Swanson P.K."/>
            <person name="Smith M."/>
            <person name="Roesemann S."/>
            <person name="Alexander J.E."/>
            <person name="Rich S.A."/>
            <person name="Livny J."/>
            <person name="Vlamakis H."/>
            <person name="Clish C."/>
            <person name="Bullock K."/>
            <person name="Deik A."/>
            <person name="Scott J."/>
            <person name="Pierce K.A."/>
            <person name="Xavier R.J."/>
            <person name="Alm E.J."/>
        </authorList>
    </citation>
    <scope>NUCLEOTIDE SEQUENCE [LARGE SCALE GENOMIC DNA]</scope>
    <source>
        <strain evidence="1 2">BIOML-A21</strain>
    </source>
</reference>
<dbReference type="EMBL" id="WCUA01000206">
    <property type="protein sequence ID" value="KAB4178064.1"/>
    <property type="molecule type" value="Genomic_DNA"/>
</dbReference>
<organism evidence="1 2">
    <name type="scientific">Bacteroides uniformis</name>
    <dbReference type="NCBI Taxonomy" id="820"/>
    <lineage>
        <taxon>Bacteria</taxon>
        <taxon>Pseudomonadati</taxon>
        <taxon>Bacteroidota</taxon>
        <taxon>Bacteroidia</taxon>
        <taxon>Bacteroidales</taxon>
        <taxon>Bacteroidaceae</taxon>
        <taxon>Bacteroides</taxon>
    </lineage>
</organism>
<feature type="non-terminal residue" evidence="1">
    <location>
        <position position="81"/>
    </location>
</feature>
<protein>
    <submittedName>
        <fullName evidence="1">Uncharacterized protein</fullName>
    </submittedName>
</protein>
<dbReference type="AlphaFoldDB" id="A0A7J5GPM3"/>
<evidence type="ECO:0000313" key="2">
    <source>
        <dbReference type="Proteomes" id="UP000442334"/>
    </source>
</evidence>
<comment type="caution">
    <text evidence="1">The sequence shown here is derived from an EMBL/GenBank/DDBJ whole genome shotgun (WGS) entry which is preliminary data.</text>
</comment>
<dbReference type="Proteomes" id="UP000442334">
    <property type="component" value="Unassembled WGS sequence"/>
</dbReference>
<name>A0A7J5GPM3_BACUN</name>
<proteinExistence type="predicted"/>
<sequence>MPDNSLFGKIRACFSIKDKNKALLDKIKVRRNRNKNEKIDLQRVCLRLALTLLPVIEYSNKIKWNNEKQTFTGGREYGAPD</sequence>
<evidence type="ECO:0000313" key="1">
    <source>
        <dbReference type="EMBL" id="KAB4178064.1"/>
    </source>
</evidence>
<accession>A0A7J5GPM3</accession>
<gene>
    <name evidence="1" type="ORF">GAQ34_23320</name>
</gene>